<accession>A0A4T3F3S0</accession>
<evidence type="ECO:0000313" key="3">
    <source>
        <dbReference type="EMBL" id="TIX51873.1"/>
    </source>
</evidence>
<dbReference type="EMBL" id="SSHH01000001">
    <property type="protein sequence ID" value="TIX51873.1"/>
    <property type="molecule type" value="Genomic_DNA"/>
</dbReference>
<sequence length="596" mass="65641">MPSEAYPDLPLFRIDWTAMTDADIGARLNAVAAEGPKCASRTDLSLAGQTMQIVCDKGTTGVDGPSLSYRFNTGNRLSLSENAGGAVDAGYAALELGDLTFLAHLLPGSLRGYAVVVDNHTHSATVFELWFGGYKRKREVMREVYQGYVHVDGQAPSEVRHEFNNRLEGAGYFWRQDTGAETLEFYDSIAYTHWVELSRMDRSQGYCAPADYIEIGHGKYIYTRTECEFSGMFTVYTMDVNALKQVGLRLGFNAADELEFYVFRGTGEWLGQIAKFEDFGVTEGGPMLPRPGPGQTGEVDATAKGARAVYRPMETYATMTKAEVDAIVPDHTRVFAQRVGAGSGATGMAANVGTPSDKLVGKTATIRYDGGPVMDYEFTSVDELRYRKDGGAWTSTRYHAWEAIDDVFLMGHVLHGEPNHDGHITVLDFEEGKATCYNGYLNTPYIANEAGCRPLFGKLEAEGVPDPGVKRHEFTEDMLGRCITYSYSPGLTSMHFYSTPSTTSWIIFTPTGSAGLQWAGSGAQIKIRDGLYFLYWIEEACNGTLGTILLNLRTMHDIGIGYHCGTEGLSMSPVSALLRHAGQFDLDRFYQHRTRS</sequence>
<dbReference type="RefSeq" id="WP_136692661.1">
    <property type="nucleotide sequence ID" value="NZ_SSHH01000001.1"/>
</dbReference>
<dbReference type="OrthoDB" id="7415374at2"/>
<name>A0A4T3F3S0_9SPHN</name>
<gene>
    <name evidence="3" type="ORF">E5222_05380</name>
</gene>
<evidence type="ECO:0008006" key="5">
    <source>
        <dbReference type="Google" id="ProtNLM"/>
    </source>
</evidence>
<dbReference type="AlphaFoldDB" id="A0A4T3F3S0"/>
<organism evidence="3 4">
    <name type="scientific">Alteraurantiacibacter aquimixticola</name>
    <dbReference type="NCBI Taxonomy" id="2489173"/>
    <lineage>
        <taxon>Bacteria</taxon>
        <taxon>Pseudomonadati</taxon>
        <taxon>Pseudomonadota</taxon>
        <taxon>Alphaproteobacteria</taxon>
        <taxon>Sphingomonadales</taxon>
        <taxon>Erythrobacteraceae</taxon>
        <taxon>Alteraurantiacibacter</taxon>
    </lineage>
</organism>
<dbReference type="Pfam" id="PF10703">
    <property type="entry name" value="MoaF"/>
    <property type="match status" value="1"/>
</dbReference>
<dbReference type="Pfam" id="PF17409">
    <property type="entry name" value="MoaF_C"/>
    <property type="match status" value="1"/>
</dbReference>
<feature type="domain" description="MoaF C-terminal" evidence="2">
    <location>
        <begin position="473"/>
        <end position="560"/>
    </location>
</feature>
<evidence type="ECO:0000259" key="2">
    <source>
        <dbReference type="Pfam" id="PF17409"/>
    </source>
</evidence>
<feature type="domain" description="Molybdenum cofactor biosynthesis protein F N-terminal" evidence="1">
    <location>
        <begin position="345"/>
        <end position="439"/>
    </location>
</feature>
<protein>
    <recommendedName>
        <fullName evidence="5">Molybdenum cofactor biosynthesis protein F</fullName>
    </recommendedName>
</protein>
<evidence type="ECO:0000313" key="4">
    <source>
        <dbReference type="Proteomes" id="UP000309389"/>
    </source>
</evidence>
<evidence type="ECO:0000259" key="1">
    <source>
        <dbReference type="Pfam" id="PF10703"/>
    </source>
</evidence>
<dbReference type="InterPro" id="IPR035348">
    <property type="entry name" value="MoaF_C"/>
</dbReference>
<keyword evidence="4" id="KW-1185">Reference proteome</keyword>
<dbReference type="Proteomes" id="UP000309389">
    <property type="component" value="Unassembled WGS sequence"/>
</dbReference>
<comment type="caution">
    <text evidence="3">The sequence shown here is derived from an EMBL/GenBank/DDBJ whole genome shotgun (WGS) entry which is preliminary data.</text>
</comment>
<dbReference type="InterPro" id="IPR024724">
    <property type="entry name" value="MoaF_N"/>
</dbReference>
<reference evidence="3 4" key="1">
    <citation type="submission" date="2019-04" db="EMBL/GenBank/DDBJ databases">
        <title>Altererythrobacter aquimixticola sp. nov., isolated from sediment of junction between the ocean and a freshwater spring.</title>
        <authorList>
            <person name="Yoon J.-H."/>
        </authorList>
    </citation>
    <scope>NUCLEOTIDE SEQUENCE [LARGE SCALE GENOMIC DNA]</scope>
    <source>
        <strain evidence="3 4">SSKS-13</strain>
    </source>
</reference>
<proteinExistence type="predicted"/>